<evidence type="ECO:0000256" key="1">
    <source>
        <dbReference type="SAM" id="MobiDB-lite"/>
    </source>
</evidence>
<dbReference type="RefSeq" id="WP_404749165.1">
    <property type="nucleotide sequence ID" value="NZ_JBJDQH010000042.1"/>
</dbReference>
<keyword evidence="3" id="KW-1185">Reference proteome</keyword>
<accession>A0ABW8M4K7</accession>
<evidence type="ECO:0000313" key="3">
    <source>
        <dbReference type="Proteomes" id="UP001620295"/>
    </source>
</evidence>
<feature type="region of interest" description="Disordered" evidence="1">
    <location>
        <begin position="126"/>
        <end position="149"/>
    </location>
</feature>
<dbReference type="Pfam" id="PF19691">
    <property type="entry name" value="DUF6192"/>
    <property type="match status" value="1"/>
</dbReference>
<dbReference type="EMBL" id="JBJDQH010000042">
    <property type="protein sequence ID" value="MFK4273117.1"/>
    <property type="molecule type" value="Genomic_DNA"/>
</dbReference>
<comment type="caution">
    <text evidence="2">The sequence shown here is derived from an EMBL/GenBank/DDBJ whole genome shotgun (WGS) entry which is preliminary data.</text>
</comment>
<sequence length="373" mass="41057">MPEEIETAVDRVGSVSAHRYAQIVAELRELVKTASRILFKVGDYALEIEPMREHGGAASAEGPFTVKESLFRLSEDIGMSYYTVKQARQTASKWPEDRRVAEVSFTVHNILASIADDEERFAAILTPPPGRSRWTPDEAKRRTGRQVANPVTPQEKISAIHTLAKDEEVAATVTGDLLRRPAVVAQVKPEDKVRAAAELSREDDVAAAIAPDILRRPAVVAKVKAADKVKVVEELTRDESVATEVTTGLLRRPDVAFKAMGDDTARHQVNRAQVERGQQAREDFERNSPVAPAIRAIDRSMEFLDLVAACHAFVAASGRVVPGLRDRQLGDDERVIIHENVARVRATLDWIETAVDTGKVDVDGELARLLQGE</sequence>
<gene>
    <name evidence="2" type="ORF">ACI2L5_50945</name>
</gene>
<proteinExistence type="predicted"/>
<evidence type="ECO:0000313" key="2">
    <source>
        <dbReference type="EMBL" id="MFK4273117.1"/>
    </source>
</evidence>
<reference evidence="2 3" key="1">
    <citation type="submission" date="2024-11" db="EMBL/GenBank/DDBJ databases">
        <title>The Natural Products Discovery Center: Release of the First 8490 Sequenced Strains for Exploring Actinobacteria Biosynthetic Diversity.</title>
        <authorList>
            <person name="Kalkreuter E."/>
            <person name="Kautsar S.A."/>
            <person name="Yang D."/>
            <person name="Bader C.D."/>
            <person name="Teijaro C.N."/>
            <person name="Fluegel L."/>
            <person name="Davis C.M."/>
            <person name="Simpson J.R."/>
            <person name="Lauterbach L."/>
            <person name="Steele A.D."/>
            <person name="Gui C."/>
            <person name="Meng S."/>
            <person name="Li G."/>
            <person name="Viehrig K."/>
            <person name="Ye F."/>
            <person name="Su P."/>
            <person name="Kiefer A.F."/>
            <person name="Nichols A."/>
            <person name="Cepeda A.J."/>
            <person name="Yan W."/>
            <person name="Fan B."/>
            <person name="Jiang Y."/>
            <person name="Adhikari A."/>
            <person name="Zheng C.-J."/>
            <person name="Schuster L."/>
            <person name="Cowan T.M."/>
            <person name="Smanski M.J."/>
            <person name="Chevrette M.G."/>
            <person name="De Carvalho L.P.S."/>
            <person name="Shen B."/>
        </authorList>
    </citation>
    <scope>NUCLEOTIDE SEQUENCE [LARGE SCALE GENOMIC DNA]</scope>
    <source>
        <strain evidence="2 3">NPDC020863</strain>
    </source>
</reference>
<dbReference type="InterPro" id="IPR045683">
    <property type="entry name" value="DUF6192"/>
</dbReference>
<dbReference type="Proteomes" id="UP001620295">
    <property type="component" value="Unassembled WGS sequence"/>
</dbReference>
<name>A0ABW8M4K7_9ACTN</name>
<organism evidence="2 3">
    <name type="scientific">Streptomyces milbemycinicus</name>
    <dbReference type="NCBI Taxonomy" id="476552"/>
    <lineage>
        <taxon>Bacteria</taxon>
        <taxon>Bacillati</taxon>
        <taxon>Actinomycetota</taxon>
        <taxon>Actinomycetes</taxon>
        <taxon>Kitasatosporales</taxon>
        <taxon>Streptomycetaceae</taxon>
        <taxon>Streptomyces</taxon>
    </lineage>
</organism>
<protein>
    <submittedName>
        <fullName evidence="2">DUF6192 family protein</fullName>
    </submittedName>
</protein>